<dbReference type="Gene3D" id="3.90.1150.10">
    <property type="entry name" value="Aspartate Aminotransferase, domain 1"/>
    <property type="match status" value="1"/>
</dbReference>
<keyword evidence="5" id="KW-1185">Reference proteome</keyword>
<accession>A0ABW0SRM3</accession>
<evidence type="ECO:0000313" key="5">
    <source>
        <dbReference type="Proteomes" id="UP001596111"/>
    </source>
</evidence>
<dbReference type="PANTHER" id="PTHR30244:SF34">
    <property type="entry name" value="DTDP-4-AMINO-4,6-DIDEOXYGALACTOSE TRANSAMINASE"/>
    <property type="match status" value="1"/>
</dbReference>
<dbReference type="InterPro" id="IPR015422">
    <property type="entry name" value="PyrdxlP-dep_Trfase_small"/>
</dbReference>
<comment type="similarity">
    <text evidence="2 3">Belongs to the DegT/DnrJ/EryC1 family.</text>
</comment>
<organism evidence="4 5">
    <name type="scientific">Rhodanobacter terrae</name>
    <dbReference type="NCBI Taxonomy" id="418647"/>
    <lineage>
        <taxon>Bacteria</taxon>
        <taxon>Pseudomonadati</taxon>
        <taxon>Pseudomonadota</taxon>
        <taxon>Gammaproteobacteria</taxon>
        <taxon>Lysobacterales</taxon>
        <taxon>Rhodanobacteraceae</taxon>
        <taxon>Rhodanobacter</taxon>
    </lineage>
</organism>
<reference evidence="5" key="1">
    <citation type="journal article" date="2019" name="Int. J. Syst. Evol. Microbiol.">
        <title>The Global Catalogue of Microorganisms (GCM) 10K type strain sequencing project: providing services to taxonomists for standard genome sequencing and annotation.</title>
        <authorList>
            <consortium name="The Broad Institute Genomics Platform"/>
            <consortium name="The Broad Institute Genome Sequencing Center for Infectious Disease"/>
            <person name="Wu L."/>
            <person name="Ma J."/>
        </authorList>
    </citation>
    <scope>NUCLEOTIDE SEQUENCE [LARGE SCALE GENOMIC DNA]</scope>
    <source>
        <strain evidence="5">CGMCC 1.13587</strain>
    </source>
</reference>
<dbReference type="GO" id="GO:0008483">
    <property type="term" value="F:transaminase activity"/>
    <property type="evidence" value="ECO:0007669"/>
    <property type="project" value="UniProtKB-KW"/>
</dbReference>
<sequence length="420" mass="47067">MPPNHRHGFPGKMITNSNYAFPLVDSSYDNQEILRCMETLLSGQLTMGQRVHDFELAFAKHIGTNYAVMVNSGSSANLLATSAIINPLRSKRLNMGDYVAVPAVCWSTSIWPIVQLGLKPVLVDVDPATLNLSIDSLLEAIVRFPIKAVLMVHVLGNSTDMSKLLDIVEKNSLLLIEDTCESLGSTFEGKSLGTLSDFGTYSFYFSHHMTTIEGGMVVAKNLEDYDLLRCLRAHGWSREQSNRTELEAMNPAIDPRFLFVNVGYNVRPMEIQAAFGLEQLRRLDEMNAYRKQNALLMRQSFEHNPKWHSQLQFPSSPLGVDACWFGFPFLINPKITMDYKRFTQLLMDARIDTRPIVSGNMDLQPAVRLFDIERSLAPFTGAQQVHDRGVFIGVHAKPIEPGRMAWLAESVLDAIAVTSQ</sequence>
<keyword evidence="1 3" id="KW-0663">Pyridoxal phosphate</keyword>
<proteinExistence type="inferred from homology"/>
<dbReference type="InterPro" id="IPR015424">
    <property type="entry name" value="PyrdxlP-dep_Trfase"/>
</dbReference>
<dbReference type="PANTHER" id="PTHR30244">
    <property type="entry name" value="TRANSAMINASE"/>
    <property type="match status" value="1"/>
</dbReference>
<keyword evidence="4" id="KW-0032">Aminotransferase</keyword>
<dbReference type="PIRSF" id="PIRSF000390">
    <property type="entry name" value="PLP_StrS"/>
    <property type="match status" value="1"/>
</dbReference>
<dbReference type="EMBL" id="JBHSNG010000001">
    <property type="protein sequence ID" value="MFC5579616.1"/>
    <property type="molecule type" value="Genomic_DNA"/>
</dbReference>
<evidence type="ECO:0000313" key="4">
    <source>
        <dbReference type="EMBL" id="MFC5579616.1"/>
    </source>
</evidence>
<dbReference type="InterPro" id="IPR000653">
    <property type="entry name" value="DegT/StrS_aminotransferase"/>
</dbReference>
<dbReference type="Pfam" id="PF01041">
    <property type="entry name" value="DegT_DnrJ_EryC1"/>
    <property type="match status" value="1"/>
</dbReference>
<evidence type="ECO:0000256" key="2">
    <source>
        <dbReference type="ARBA" id="ARBA00037999"/>
    </source>
</evidence>
<dbReference type="CDD" id="cd00616">
    <property type="entry name" value="AHBA_syn"/>
    <property type="match status" value="1"/>
</dbReference>
<evidence type="ECO:0000256" key="1">
    <source>
        <dbReference type="ARBA" id="ARBA00022898"/>
    </source>
</evidence>
<comment type="caution">
    <text evidence="4">The sequence shown here is derived from an EMBL/GenBank/DDBJ whole genome shotgun (WGS) entry which is preliminary data.</text>
</comment>
<dbReference type="SUPFAM" id="SSF53383">
    <property type="entry name" value="PLP-dependent transferases"/>
    <property type="match status" value="1"/>
</dbReference>
<name>A0ABW0SRM3_9GAMM</name>
<evidence type="ECO:0000256" key="3">
    <source>
        <dbReference type="RuleBase" id="RU004508"/>
    </source>
</evidence>
<keyword evidence="4" id="KW-0808">Transferase</keyword>
<dbReference type="Gene3D" id="3.40.640.10">
    <property type="entry name" value="Type I PLP-dependent aspartate aminotransferase-like (Major domain)"/>
    <property type="match status" value="1"/>
</dbReference>
<dbReference type="RefSeq" id="WP_377323354.1">
    <property type="nucleotide sequence ID" value="NZ_JBHSNG010000001.1"/>
</dbReference>
<dbReference type="InterPro" id="IPR015421">
    <property type="entry name" value="PyrdxlP-dep_Trfase_major"/>
</dbReference>
<dbReference type="Proteomes" id="UP001596111">
    <property type="component" value="Unassembled WGS sequence"/>
</dbReference>
<protein>
    <submittedName>
        <fullName evidence="4">DegT/DnrJ/EryC1/StrS family aminotransferase</fullName>
    </submittedName>
</protein>
<gene>
    <name evidence="4" type="ORF">ACFPPB_00595</name>
</gene>